<evidence type="ECO:0000259" key="4">
    <source>
        <dbReference type="PROSITE" id="PS01124"/>
    </source>
</evidence>
<keyword evidence="3" id="KW-0804">Transcription</keyword>
<dbReference type="InterPro" id="IPR009594">
    <property type="entry name" value="Tscrpt_reg_HTH_AraC_N"/>
</dbReference>
<dbReference type="SUPFAM" id="SSF46689">
    <property type="entry name" value="Homeodomain-like"/>
    <property type="match status" value="2"/>
</dbReference>
<evidence type="ECO:0000256" key="1">
    <source>
        <dbReference type="ARBA" id="ARBA00023015"/>
    </source>
</evidence>
<evidence type="ECO:0000313" key="6">
    <source>
        <dbReference type="Proteomes" id="UP001597418"/>
    </source>
</evidence>
<evidence type="ECO:0000256" key="2">
    <source>
        <dbReference type="ARBA" id="ARBA00023125"/>
    </source>
</evidence>
<dbReference type="InterPro" id="IPR009057">
    <property type="entry name" value="Homeodomain-like_sf"/>
</dbReference>
<dbReference type="Pfam" id="PF12833">
    <property type="entry name" value="HTH_18"/>
    <property type="match status" value="1"/>
</dbReference>
<dbReference type="InterPro" id="IPR018062">
    <property type="entry name" value="HTH_AraC-typ_CS"/>
</dbReference>
<name>A0ABW5UAH3_9SPHI</name>
<sequence>MPYNFTLDALPLSSEKQLYTLVENRRVMTFGSFEFNVYETYEPTHDVPLCFGDFVMVNMLRGKKIMHLEDVPSFDYLPGETLVLPENKSMRIDFPDAKILSPTQCAALTIDRCKIEQVVQFMNERVPSADASEWHFRWEKFHFKHDAETMYLTNKLFRLMSGSDRFHEVLADLTIQELLIRTLQIQNLLHLVAGEEKKPSLLHHLTEFIKEHISSDLTIEQLCKKANMSRSALFKEFKSQIGISPKEYVIRQRLASAKRLLEQGFSVKEVGYAVGFNDINYFVRLFGQREGLTPGAYASTMNISRPPSR</sequence>
<proteinExistence type="predicted"/>
<dbReference type="PROSITE" id="PS01124">
    <property type="entry name" value="HTH_ARAC_FAMILY_2"/>
    <property type="match status" value="1"/>
</dbReference>
<evidence type="ECO:0000313" key="5">
    <source>
        <dbReference type="EMBL" id="MFD2742477.1"/>
    </source>
</evidence>
<organism evidence="5 6">
    <name type="scientific">Sphingobacterium populi</name>
    <dbReference type="NCBI Taxonomy" id="1812824"/>
    <lineage>
        <taxon>Bacteria</taxon>
        <taxon>Pseudomonadati</taxon>
        <taxon>Bacteroidota</taxon>
        <taxon>Sphingobacteriia</taxon>
        <taxon>Sphingobacteriales</taxon>
        <taxon>Sphingobacteriaceae</taxon>
        <taxon>Sphingobacterium</taxon>
    </lineage>
</organism>
<dbReference type="Gene3D" id="1.10.10.60">
    <property type="entry name" value="Homeodomain-like"/>
    <property type="match status" value="2"/>
</dbReference>
<evidence type="ECO:0000256" key="3">
    <source>
        <dbReference type="ARBA" id="ARBA00023163"/>
    </source>
</evidence>
<dbReference type="RefSeq" id="WP_066755621.1">
    <property type="nucleotide sequence ID" value="NZ_JBHUMB010000006.1"/>
</dbReference>
<comment type="caution">
    <text evidence="5">The sequence shown here is derived from an EMBL/GenBank/DDBJ whole genome shotgun (WGS) entry which is preliminary data.</text>
</comment>
<keyword evidence="1" id="KW-0805">Transcription regulation</keyword>
<gene>
    <name evidence="5" type="ORF">ACFSQ6_03640</name>
</gene>
<reference evidence="6" key="1">
    <citation type="journal article" date="2019" name="Int. J. Syst. Evol. Microbiol.">
        <title>The Global Catalogue of Microorganisms (GCM) 10K type strain sequencing project: providing services to taxonomists for standard genome sequencing and annotation.</title>
        <authorList>
            <consortium name="The Broad Institute Genomics Platform"/>
            <consortium name="The Broad Institute Genome Sequencing Center for Infectious Disease"/>
            <person name="Wu L."/>
            <person name="Ma J."/>
        </authorList>
    </citation>
    <scope>NUCLEOTIDE SEQUENCE [LARGE SCALE GENOMIC DNA]</scope>
    <source>
        <strain evidence="6">KCTC 42247</strain>
    </source>
</reference>
<dbReference type="Pfam" id="PF06719">
    <property type="entry name" value="AraC_N"/>
    <property type="match status" value="1"/>
</dbReference>
<feature type="domain" description="HTH araC/xylS-type" evidence="4">
    <location>
        <begin position="203"/>
        <end position="300"/>
    </location>
</feature>
<keyword evidence="6" id="KW-1185">Reference proteome</keyword>
<dbReference type="InterPro" id="IPR050204">
    <property type="entry name" value="AraC_XylS_family_regulators"/>
</dbReference>
<dbReference type="EMBL" id="JBHUMB010000006">
    <property type="protein sequence ID" value="MFD2742477.1"/>
    <property type="molecule type" value="Genomic_DNA"/>
</dbReference>
<protein>
    <submittedName>
        <fullName evidence="5">Helix-turn-helix domain-containing protein</fullName>
    </submittedName>
</protein>
<accession>A0ABW5UAH3</accession>
<dbReference type="PANTHER" id="PTHR46796:SF6">
    <property type="entry name" value="ARAC SUBFAMILY"/>
    <property type="match status" value="1"/>
</dbReference>
<dbReference type="PANTHER" id="PTHR46796">
    <property type="entry name" value="HTH-TYPE TRANSCRIPTIONAL ACTIVATOR RHAS-RELATED"/>
    <property type="match status" value="1"/>
</dbReference>
<dbReference type="InterPro" id="IPR018060">
    <property type="entry name" value="HTH_AraC"/>
</dbReference>
<dbReference type="SMART" id="SM00342">
    <property type="entry name" value="HTH_ARAC"/>
    <property type="match status" value="1"/>
</dbReference>
<dbReference type="Proteomes" id="UP001597418">
    <property type="component" value="Unassembled WGS sequence"/>
</dbReference>
<dbReference type="PROSITE" id="PS00041">
    <property type="entry name" value="HTH_ARAC_FAMILY_1"/>
    <property type="match status" value="1"/>
</dbReference>
<keyword evidence="2" id="KW-0238">DNA-binding</keyword>